<evidence type="ECO:0000259" key="2">
    <source>
        <dbReference type="PROSITE" id="PS51034"/>
    </source>
</evidence>
<organism evidence="3 4">
    <name type="scientific">Elaeophora elaphi</name>
    <dbReference type="NCBI Taxonomy" id="1147741"/>
    <lineage>
        <taxon>Eukaryota</taxon>
        <taxon>Metazoa</taxon>
        <taxon>Ecdysozoa</taxon>
        <taxon>Nematoda</taxon>
        <taxon>Chromadorea</taxon>
        <taxon>Rhabditida</taxon>
        <taxon>Spirurina</taxon>
        <taxon>Spiruromorpha</taxon>
        <taxon>Filarioidea</taxon>
        <taxon>Onchocercidae</taxon>
        <taxon>Elaeophora</taxon>
    </lineage>
</organism>
<dbReference type="InterPro" id="IPR055355">
    <property type="entry name" value="ZP-C"/>
</dbReference>
<dbReference type="SMART" id="SM00241">
    <property type="entry name" value="ZP"/>
    <property type="match status" value="1"/>
</dbReference>
<evidence type="ECO:0000313" key="3">
    <source>
        <dbReference type="Proteomes" id="UP000050640"/>
    </source>
</evidence>
<reference evidence="4" key="1">
    <citation type="submission" date="2017-02" db="UniProtKB">
        <authorList>
            <consortium name="WormBaseParasite"/>
        </authorList>
    </citation>
    <scope>IDENTIFICATION</scope>
</reference>
<dbReference type="Proteomes" id="UP000050640">
    <property type="component" value="Unplaced"/>
</dbReference>
<dbReference type="Pfam" id="PF00100">
    <property type="entry name" value="Zona_pellucida"/>
    <property type="match status" value="1"/>
</dbReference>
<dbReference type="STRING" id="1147741.A0A0R3RG40"/>
<proteinExistence type="predicted"/>
<keyword evidence="1" id="KW-1015">Disulfide bond</keyword>
<dbReference type="WBParaSite" id="EEL_0000036201-mRNA-1">
    <property type="protein sequence ID" value="EEL_0000036201-mRNA-1"/>
    <property type="gene ID" value="EEL_0000036201"/>
</dbReference>
<evidence type="ECO:0000313" key="4">
    <source>
        <dbReference type="WBParaSite" id="EEL_0000036201-mRNA-1"/>
    </source>
</evidence>
<dbReference type="PANTHER" id="PTHR46560:SF12">
    <property type="entry name" value="ZP DOMAIN-CONTAINING PROTEIN"/>
    <property type="match status" value="1"/>
</dbReference>
<dbReference type="Gene3D" id="2.60.40.4100">
    <property type="entry name" value="Zona pellucida, ZP-C domain"/>
    <property type="match status" value="1"/>
</dbReference>
<accession>A0A0R3RG40</accession>
<dbReference type="AlphaFoldDB" id="A0A0R3RG40"/>
<keyword evidence="3" id="KW-1185">Reference proteome</keyword>
<evidence type="ECO:0000256" key="1">
    <source>
        <dbReference type="ARBA" id="ARBA00023157"/>
    </source>
</evidence>
<feature type="domain" description="ZP" evidence="2">
    <location>
        <begin position="1"/>
        <end position="374"/>
    </location>
</feature>
<protein>
    <submittedName>
        <fullName evidence="4">ZP domain-containing protein</fullName>
    </submittedName>
</protein>
<dbReference type="PROSITE" id="PS51034">
    <property type="entry name" value="ZP_2"/>
    <property type="match status" value="1"/>
</dbReference>
<dbReference type="InterPro" id="IPR042235">
    <property type="entry name" value="ZP-C_dom"/>
</dbReference>
<name>A0A0R3RG40_9BILA</name>
<dbReference type="InterPro" id="IPR001507">
    <property type="entry name" value="ZP_dom"/>
</dbReference>
<dbReference type="PANTHER" id="PTHR46560">
    <property type="entry name" value="CYPHER, ISOFORM B"/>
    <property type="match status" value="1"/>
</dbReference>
<sequence>MLNNLMVPSVFVGLIKQIVDLFENLICVQMEKEARASVDHHFLFACQLAPLPPSLPLIQTQDDKTSLAVTKEANRWSQIPIYDFSSEEAELKWSLINNWGNWPIHSTSTSSKPISNIYASDSFEEKPENWPIELFSAEESLAVNRSLLTTITAHYISSESNGNQSILTKIPKEMKFWRSTALFPLFSSETTPTDISATTAKDLKVKPSKSRRVNATAKRTNSLESVQVFATQSPTEESMTTDTAVYMEIRNTDEIPFGNVINHPVQIGENILLVIRRKSRNSKDDGYNLFVHSCYASDKQGSEKVMLIDRYGCAVQPKLTGQMIRMENAGQTYYYFRVSAFKFPGLDDVYFTCAVDISQNEISPVLFKFRKIRNKRISKFKCCMKGVKQRRTNRVGGGFNGDISRIELCSNMRVSNREIK</sequence>